<sequence length="221" mass="24266">MIMWVQHTIETCKRDAVEFRSSCEVKRCCIFVFNVLIASDIILRIITSTFIVPGGTGLSGGGGNSGVDHRVGVMFLLELDPVTSCVCVRQSVAIGMFPGMERGWIGATGLTALQWFYLMFAIVRHNCSVNFQCMMAKGLTVGDKLQMLGIYCQNFNRDDGFENERKVPLQGGWSSSIYRGKIVGLNPWVVMGSSPLRMIRSTCKNVAHDATVDCGLGSYGD</sequence>
<protein>
    <submittedName>
        <fullName evidence="2">Uncharacterized protein</fullName>
    </submittedName>
</protein>
<evidence type="ECO:0000313" key="2">
    <source>
        <dbReference type="EMBL" id="GMN67949.1"/>
    </source>
</evidence>
<feature type="transmembrane region" description="Helical" evidence="1">
    <location>
        <begin position="104"/>
        <end position="123"/>
    </location>
</feature>
<dbReference type="Proteomes" id="UP001187192">
    <property type="component" value="Unassembled WGS sequence"/>
</dbReference>
<gene>
    <name evidence="2" type="ORF">TIFTF001_037009</name>
</gene>
<proteinExistence type="predicted"/>
<evidence type="ECO:0000313" key="3">
    <source>
        <dbReference type="Proteomes" id="UP001187192"/>
    </source>
</evidence>
<organism evidence="2 3">
    <name type="scientific">Ficus carica</name>
    <name type="common">Common fig</name>
    <dbReference type="NCBI Taxonomy" id="3494"/>
    <lineage>
        <taxon>Eukaryota</taxon>
        <taxon>Viridiplantae</taxon>
        <taxon>Streptophyta</taxon>
        <taxon>Embryophyta</taxon>
        <taxon>Tracheophyta</taxon>
        <taxon>Spermatophyta</taxon>
        <taxon>Magnoliopsida</taxon>
        <taxon>eudicotyledons</taxon>
        <taxon>Gunneridae</taxon>
        <taxon>Pentapetalae</taxon>
        <taxon>rosids</taxon>
        <taxon>fabids</taxon>
        <taxon>Rosales</taxon>
        <taxon>Moraceae</taxon>
        <taxon>Ficeae</taxon>
        <taxon>Ficus</taxon>
    </lineage>
</organism>
<keyword evidence="1" id="KW-0812">Transmembrane</keyword>
<reference evidence="2" key="1">
    <citation type="submission" date="2023-07" db="EMBL/GenBank/DDBJ databases">
        <title>draft genome sequence of fig (Ficus carica).</title>
        <authorList>
            <person name="Takahashi T."/>
            <person name="Nishimura K."/>
        </authorList>
    </citation>
    <scope>NUCLEOTIDE SEQUENCE</scope>
</reference>
<dbReference type="AlphaFoldDB" id="A0AA88EFH5"/>
<accession>A0AA88EFH5</accession>
<keyword evidence="3" id="KW-1185">Reference proteome</keyword>
<dbReference type="EMBL" id="BTGU01000524">
    <property type="protein sequence ID" value="GMN67949.1"/>
    <property type="molecule type" value="Genomic_DNA"/>
</dbReference>
<evidence type="ECO:0000256" key="1">
    <source>
        <dbReference type="SAM" id="Phobius"/>
    </source>
</evidence>
<keyword evidence="1" id="KW-0472">Membrane</keyword>
<keyword evidence="1" id="KW-1133">Transmembrane helix</keyword>
<name>A0AA88EFH5_FICCA</name>
<comment type="caution">
    <text evidence="2">The sequence shown here is derived from an EMBL/GenBank/DDBJ whole genome shotgun (WGS) entry which is preliminary data.</text>
</comment>